<evidence type="ECO:0000313" key="2">
    <source>
        <dbReference type="Proteomes" id="UP000275078"/>
    </source>
</evidence>
<gene>
    <name evidence="1" type="ORF">BJ508DRAFT_310920</name>
</gene>
<proteinExistence type="predicted"/>
<dbReference type="AlphaFoldDB" id="A0A3N4HSC4"/>
<keyword evidence="2" id="KW-1185">Reference proteome</keyword>
<reference evidence="1 2" key="1">
    <citation type="journal article" date="2018" name="Nat. Ecol. Evol.">
        <title>Pezizomycetes genomes reveal the molecular basis of ectomycorrhizal truffle lifestyle.</title>
        <authorList>
            <person name="Murat C."/>
            <person name="Payen T."/>
            <person name="Noel B."/>
            <person name="Kuo A."/>
            <person name="Morin E."/>
            <person name="Chen J."/>
            <person name="Kohler A."/>
            <person name="Krizsan K."/>
            <person name="Balestrini R."/>
            <person name="Da Silva C."/>
            <person name="Montanini B."/>
            <person name="Hainaut M."/>
            <person name="Levati E."/>
            <person name="Barry K.W."/>
            <person name="Belfiori B."/>
            <person name="Cichocki N."/>
            <person name="Clum A."/>
            <person name="Dockter R.B."/>
            <person name="Fauchery L."/>
            <person name="Guy J."/>
            <person name="Iotti M."/>
            <person name="Le Tacon F."/>
            <person name="Lindquist E.A."/>
            <person name="Lipzen A."/>
            <person name="Malagnac F."/>
            <person name="Mello A."/>
            <person name="Molinier V."/>
            <person name="Miyauchi S."/>
            <person name="Poulain J."/>
            <person name="Riccioni C."/>
            <person name="Rubini A."/>
            <person name="Sitrit Y."/>
            <person name="Splivallo R."/>
            <person name="Traeger S."/>
            <person name="Wang M."/>
            <person name="Zifcakova L."/>
            <person name="Wipf D."/>
            <person name="Zambonelli A."/>
            <person name="Paolocci F."/>
            <person name="Nowrousian M."/>
            <person name="Ottonello S."/>
            <person name="Baldrian P."/>
            <person name="Spatafora J.W."/>
            <person name="Henrissat B."/>
            <person name="Nagy L.G."/>
            <person name="Aury J.M."/>
            <person name="Wincker P."/>
            <person name="Grigoriev I.V."/>
            <person name="Bonfante P."/>
            <person name="Martin F.M."/>
        </authorList>
    </citation>
    <scope>NUCLEOTIDE SEQUENCE [LARGE SCALE GENOMIC DNA]</scope>
    <source>
        <strain evidence="1 2">RN42</strain>
    </source>
</reference>
<name>A0A3N4HSC4_ASCIM</name>
<protein>
    <submittedName>
        <fullName evidence="1">Uncharacterized protein</fullName>
    </submittedName>
</protein>
<organism evidence="1 2">
    <name type="scientific">Ascobolus immersus RN42</name>
    <dbReference type="NCBI Taxonomy" id="1160509"/>
    <lineage>
        <taxon>Eukaryota</taxon>
        <taxon>Fungi</taxon>
        <taxon>Dikarya</taxon>
        <taxon>Ascomycota</taxon>
        <taxon>Pezizomycotina</taxon>
        <taxon>Pezizomycetes</taxon>
        <taxon>Pezizales</taxon>
        <taxon>Ascobolaceae</taxon>
        <taxon>Ascobolus</taxon>
    </lineage>
</organism>
<accession>A0A3N4HSC4</accession>
<sequence>MPDTIPVVPFTSIFILKDTSDLAQPKEPVEYTGPQELDDSQHSQSFPWFFYPGPQAEKRCRLRSRELGHDRSGRRWLQIFIDIELREYSRVGQPSTDTLDGSLIVGSESGDGPLSRSMAPPSYEEVFASLDSPLEANVGYEPTTEASSEREGRDSWNIVDGGDAMDIVELRVVEPIVFYTGAETDWTTAEY</sequence>
<evidence type="ECO:0000313" key="1">
    <source>
        <dbReference type="EMBL" id="RPA76609.1"/>
    </source>
</evidence>
<dbReference type="EMBL" id="ML119741">
    <property type="protein sequence ID" value="RPA76609.1"/>
    <property type="molecule type" value="Genomic_DNA"/>
</dbReference>
<dbReference type="Proteomes" id="UP000275078">
    <property type="component" value="Unassembled WGS sequence"/>
</dbReference>